<keyword evidence="1" id="KW-0175">Coiled coil</keyword>
<proteinExistence type="predicted"/>
<reference evidence="4" key="1">
    <citation type="submission" date="2022-11" db="UniProtKB">
        <authorList>
            <consortium name="WormBaseParasite"/>
        </authorList>
    </citation>
    <scope>IDENTIFICATION</scope>
</reference>
<dbReference type="Gene3D" id="1.10.287.1490">
    <property type="match status" value="1"/>
</dbReference>
<evidence type="ECO:0000256" key="1">
    <source>
        <dbReference type="SAM" id="Coils"/>
    </source>
</evidence>
<evidence type="ECO:0000313" key="3">
    <source>
        <dbReference type="Proteomes" id="UP000887578"/>
    </source>
</evidence>
<sequence length="812" mass="94894">MKRQQSFGDDEGDNDRDKEKHSRLSNLNEIPEQNCNYSSPPCKENVNNTTTFTASAKAWIENIDLKIENNNLQTALKDAAIEIRMKETEIENVKIKAKKQKELAEKFMLKSDDERVAERKKAIEAFAEMEIAKGKLSQTLSILKSKEAEILQLQNQITEMNKAENEKFNAEIKEWKDRVSRRDKELKGEKKRTDKAVSREKRYYRMMKAKEDRISELQILCKNNKSEYLEKLENEIVQYKSKNESLERLLKELLEAEKANKVEISTLQKELGSVTEELNNKKKVQNEQETLYESFKTELFEDQLADAKQMIIKKDEIIANLQKQIFGEKNDEIQNAGTSSKTYEYQISKLENACDSLRQQIEAIKEKANDDLKKAADENESLERRLNEDLEAERKSNEEIAILQKELNSVTEELNSKKKAEIEKEKLYASYKAEILENAKKMVFEKDEIISDLQTQIEERQQIIDEKDENICDLHTQLNNQQKEIDLKNAEIQKIKTPLKTLEKEVSKLENKCDSLRQQIREIKEKSKNDLKKADDEIEKLEIKLVNSMDECQQLNNSIEAKANKMFKEWKKREKEKKRNCNCIEKDDIIRELKEELATEKELNETFMNASNASFNNGPKWMVPIEVCQLIYDSSTEFMSFLQQYSNRLFTDAEILLPEDYCKEKFNELKAVVSHFLKNDGDEIKEMYYEKIKRILNNKRYNGRQKYYGKCDSLHSVAITSEGKSFFYSLKSINNDKIWQPYSDQSCKNILEYKKISSSVPFSAPFGIPSAYSISKYILIIQNSPTDGQKLIKMIPKIGIVELISRKLKTEK</sequence>
<feature type="coiled-coil region" evidence="1">
    <location>
        <begin position="136"/>
        <end position="173"/>
    </location>
</feature>
<feature type="coiled-coil region" evidence="1">
    <location>
        <begin position="450"/>
        <end position="558"/>
    </location>
</feature>
<feature type="compositionally biased region" description="Polar residues" evidence="2">
    <location>
        <begin position="24"/>
        <end position="42"/>
    </location>
</feature>
<evidence type="ECO:0000313" key="4">
    <source>
        <dbReference type="WBParaSite" id="PDA_v2.g21458.t1"/>
    </source>
</evidence>
<dbReference type="AlphaFoldDB" id="A0A914PS42"/>
<feature type="coiled-coil region" evidence="1">
    <location>
        <begin position="207"/>
        <end position="420"/>
    </location>
</feature>
<feature type="region of interest" description="Disordered" evidence="2">
    <location>
        <begin position="1"/>
        <end position="42"/>
    </location>
</feature>
<evidence type="ECO:0000256" key="2">
    <source>
        <dbReference type="SAM" id="MobiDB-lite"/>
    </source>
</evidence>
<feature type="coiled-coil region" evidence="1">
    <location>
        <begin position="62"/>
        <end position="105"/>
    </location>
</feature>
<protein>
    <submittedName>
        <fullName evidence="4">Uncharacterized protein</fullName>
    </submittedName>
</protein>
<dbReference type="WBParaSite" id="PDA_v2.g21458.t1">
    <property type="protein sequence ID" value="PDA_v2.g21458.t1"/>
    <property type="gene ID" value="PDA_v2.g21458"/>
</dbReference>
<accession>A0A914PS42</accession>
<dbReference type="Proteomes" id="UP000887578">
    <property type="component" value="Unplaced"/>
</dbReference>
<keyword evidence="3" id="KW-1185">Reference proteome</keyword>
<organism evidence="3 4">
    <name type="scientific">Panagrolaimus davidi</name>
    <dbReference type="NCBI Taxonomy" id="227884"/>
    <lineage>
        <taxon>Eukaryota</taxon>
        <taxon>Metazoa</taxon>
        <taxon>Ecdysozoa</taxon>
        <taxon>Nematoda</taxon>
        <taxon>Chromadorea</taxon>
        <taxon>Rhabditida</taxon>
        <taxon>Tylenchina</taxon>
        <taxon>Panagrolaimomorpha</taxon>
        <taxon>Panagrolaimoidea</taxon>
        <taxon>Panagrolaimidae</taxon>
        <taxon>Panagrolaimus</taxon>
    </lineage>
</organism>
<name>A0A914PS42_9BILA</name>